<keyword evidence="3" id="KW-0813">Transport</keyword>
<dbReference type="InterPro" id="IPR058533">
    <property type="entry name" value="Cation_efflux_TM"/>
</dbReference>
<dbReference type="PANTHER" id="PTHR11562:SF17">
    <property type="entry name" value="RE54080P-RELATED"/>
    <property type="match status" value="1"/>
</dbReference>
<evidence type="ECO:0000256" key="1">
    <source>
        <dbReference type="ARBA" id="ARBA00004141"/>
    </source>
</evidence>
<feature type="region of interest" description="Disordered" evidence="8">
    <location>
        <begin position="1"/>
        <end position="23"/>
    </location>
</feature>
<keyword evidence="6" id="KW-0406">Ion transport</keyword>
<dbReference type="Pfam" id="PF01545">
    <property type="entry name" value="Cation_efflux"/>
    <property type="match status" value="1"/>
</dbReference>
<dbReference type="PANTHER" id="PTHR11562">
    <property type="entry name" value="CATION EFFLUX PROTEIN/ ZINC TRANSPORTER"/>
    <property type="match status" value="1"/>
</dbReference>
<dbReference type="EMBL" id="BONV01000014">
    <property type="protein sequence ID" value="GIG80389.1"/>
    <property type="molecule type" value="Genomic_DNA"/>
</dbReference>
<dbReference type="NCBIfam" id="TIGR01297">
    <property type="entry name" value="CDF"/>
    <property type="match status" value="1"/>
</dbReference>
<evidence type="ECO:0000256" key="6">
    <source>
        <dbReference type="ARBA" id="ARBA00023065"/>
    </source>
</evidence>
<comment type="similarity">
    <text evidence="2">Belongs to the cation diffusion facilitator (CDF) transporter (TC 2.A.4) family. SLC30A subfamily.</text>
</comment>
<feature type="domain" description="Cation efflux protein transmembrane" evidence="10">
    <location>
        <begin position="35"/>
        <end position="224"/>
    </location>
</feature>
<dbReference type="AlphaFoldDB" id="A0A8J3PT55"/>
<evidence type="ECO:0000256" key="5">
    <source>
        <dbReference type="ARBA" id="ARBA00022989"/>
    </source>
</evidence>
<dbReference type="InterPro" id="IPR050681">
    <property type="entry name" value="CDF/SLC30A"/>
</dbReference>
<feature type="transmembrane region" description="Helical" evidence="9">
    <location>
        <begin position="32"/>
        <end position="54"/>
    </location>
</feature>
<dbReference type="GO" id="GO:0005385">
    <property type="term" value="F:zinc ion transmembrane transporter activity"/>
    <property type="evidence" value="ECO:0007669"/>
    <property type="project" value="TreeGrafter"/>
</dbReference>
<evidence type="ECO:0000256" key="4">
    <source>
        <dbReference type="ARBA" id="ARBA00022692"/>
    </source>
</evidence>
<feature type="transmembrane region" description="Helical" evidence="9">
    <location>
        <begin position="66"/>
        <end position="84"/>
    </location>
</feature>
<keyword evidence="13" id="KW-1185">Reference proteome</keyword>
<sequence length="368" mass="37911">MSDHDTLHDHHHDNGRGHGHGHTVAADADRRLLGAALAVILTFMAAEVVVGFVARSLALISDAGHMLTDAIAIVFALIAMRVAARPPQGGFTYGLKRAEIVSAQINGITLLLLGAYFVVEGVRRLITPAEVAGAYVVATGIAGIAVNLAATWLLNRADRSSLNVEGAFQHILNDLYAFIATTAAGAIVWLTGWGGADAIAALVVAALMLKAGWGLVRASGRIFMEAAPAGLNPTEIGRRTAALEHVAEVHDLHIWEVTSGYPAMSAHILVAPGADCHSVRQAAERLVRDEWGIAHTTLQVDHAAPDVLALGRAKPGHCAVPRQSGAAITTPAPSVSAPTVPAPSVPAGSVTVAGSATETGAGHDADGC</sequence>
<feature type="domain" description="Cation efflux protein cytoplasmic" evidence="11">
    <location>
        <begin position="235"/>
        <end position="302"/>
    </location>
</feature>
<feature type="transmembrane region" description="Helical" evidence="9">
    <location>
        <begin position="132"/>
        <end position="154"/>
    </location>
</feature>
<dbReference type="SUPFAM" id="SSF161111">
    <property type="entry name" value="Cation efflux protein transmembrane domain-like"/>
    <property type="match status" value="1"/>
</dbReference>
<comment type="subcellular location">
    <subcellularLocation>
        <location evidence="1">Membrane</location>
        <topology evidence="1">Multi-pass membrane protein</topology>
    </subcellularLocation>
</comment>
<reference evidence="12 13" key="1">
    <citation type="submission" date="2021-01" db="EMBL/GenBank/DDBJ databases">
        <title>Whole genome shotgun sequence of Planotetraspora kaengkrachanensis NBRC 104272.</title>
        <authorList>
            <person name="Komaki H."/>
            <person name="Tamura T."/>
        </authorList>
    </citation>
    <scope>NUCLEOTIDE SEQUENCE [LARGE SCALE GENOMIC DNA]</scope>
    <source>
        <strain evidence="12 13">NBRC 104272</strain>
    </source>
</reference>
<evidence type="ECO:0000256" key="8">
    <source>
        <dbReference type="SAM" id="MobiDB-lite"/>
    </source>
</evidence>
<dbReference type="RefSeq" id="WP_203883806.1">
    <property type="nucleotide sequence ID" value="NZ_BAABHH010000012.1"/>
</dbReference>
<keyword evidence="5 9" id="KW-1133">Transmembrane helix</keyword>
<keyword evidence="4 9" id="KW-0812">Transmembrane</keyword>
<evidence type="ECO:0000256" key="2">
    <source>
        <dbReference type="ARBA" id="ARBA00008873"/>
    </source>
</evidence>
<gene>
    <name evidence="12" type="ORF">Pka01_35160</name>
</gene>
<organism evidence="12 13">
    <name type="scientific">Planotetraspora kaengkrachanensis</name>
    <dbReference type="NCBI Taxonomy" id="575193"/>
    <lineage>
        <taxon>Bacteria</taxon>
        <taxon>Bacillati</taxon>
        <taxon>Actinomycetota</taxon>
        <taxon>Actinomycetes</taxon>
        <taxon>Streptosporangiales</taxon>
        <taxon>Streptosporangiaceae</taxon>
        <taxon>Planotetraspora</taxon>
    </lineage>
</organism>
<dbReference type="InterPro" id="IPR027470">
    <property type="entry name" value="Cation_efflux_CTD"/>
</dbReference>
<protein>
    <submittedName>
        <fullName evidence="12">Putative cation transporter</fullName>
    </submittedName>
</protein>
<dbReference type="Pfam" id="PF16916">
    <property type="entry name" value="ZT_dimer"/>
    <property type="match status" value="1"/>
</dbReference>
<evidence type="ECO:0000259" key="10">
    <source>
        <dbReference type="Pfam" id="PF01545"/>
    </source>
</evidence>
<evidence type="ECO:0000256" key="7">
    <source>
        <dbReference type="ARBA" id="ARBA00023136"/>
    </source>
</evidence>
<evidence type="ECO:0000259" key="11">
    <source>
        <dbReference type="Pfam" id="PF16916"/>
    </source>
</evidence>
<dbReference type="InterPro" id="IPR036837">
    <property type="entry name" value="Cation_efflux_CTD_sf"/>
</dbReference>
<keyword evidence="7 9" id="KW-0472">Membrane</keyword>
<dbReference type="InterPro" id="IPR027469">
    <property type="entry name" value="Cation_efflux_TMD_sf"/>
</dbReference>
<feature type="region of interest" description="Disordered" evidence="8">
    <location>
        <begin position="329"/>
        <end position="350"/>
    </location>
</feature>
<dbReference type="Gene3D" id="1.20.1510.10">
    <property type="entry name" value="Cation efflux protein transmembrane domain"/>
    <property type="match status" value="1"/>
</dbReference>
<dbReference type="GO" id="GO:0005886">
    <property type="term" value="C:plasma membrane"/>
    <property type="evidence" value="ECO:0007669"/>
    <property type="project" value="TreeGrafter"/>
</dbReference>
<dbReference type="Proteomes" id="UP000630097">
    <property type="component" value="Unassembled WGS sequence"/>
</dbReference>
<feature type="transmembrane region" description="Helical" evidence="9">
    <location>
        <begin position="175"/>
        <end position="192"/>
    </location>
</feature>
<accession>A0A8J3PT55</accession>
<dbReference type="SUPFAM" id="SSF160240">
    <property type="entry name" value="Cation efflux protein cytoplasmic domain-like"/>
    <property type="match status" value="1"/>
</dbReference>
<evidence type="ECO:0000313" key="12">
    <source>
        <dbReference type="EMBL" id="GIG80389.1"/>
    </source>
</evidence>
<name>A0A8J3PT55_9ACTN</name>
<dbReference type="InterPro" id="IPR002524">
    <property type="entry name" value="Cation_efflux"/>
</dbReference>
<proteinExistence type="inferred from homology"/>
<evidence type="ECO:0000313" key="13">
    <source>
        <dbReference type="Proteomes" id="UP000630097"/>
    </source>
</evidence>
<feature type="compositionally biased region" description="Basic and acidic residues" evidence="8">
    <location>
        <begin position="1"/>
        <end position="16"/>
    </location>
</feature>
<evidence type="ECO:0000256" key="9">
    <source>
        <dbReference type="SAM" id="Phobius"/>
    </source>
</evidence>
<feature type="transmembrane region" description="Helical" evidence="9">
    <location>
        <begin position="198"/>
        <end position="216"/>
    </location>
</feature>
<feature type="transmembrane region" description="Helical" evidence="9">
    <location>
        <begin position="105"/>
        <end position="126"/>
    </location>
</feature>
<feature type="compositionally biased region" description="Low complexity" evidence="8">
    <location>
        <begin position="329"/>
        <end position="339"/>
    </location>
</feature>
<evidence type="ECO:0000256" key="3">
    <source>
        <dbReference type="ARBA" id="ARBA00022448"/>
    </source>
</evidence>
<comment type="caution">
    <text evidence="12">The sequence shown here is derived from an EMBL/GenBank/DDBJ whole genome shotgun (WGS) entry which is preliminary data.</text>
</comment>